<accession>A0AA86W672</accession>
<name>A0AA86W672_9FABA</name>
<sequence>MSGAGQTYEELDNRCYYSYSYAIPVLLYRQKNVLSMRKCLFSGAYGYRSIRALVRPEFLLLYEVGDHR</sequence>
<dbReference type="EMBL" id="OY731408">
    <property type="protein sequence ID" value="CAJ1979372.1"/>
    <property type="molecule type" value="Genomic_DNA"/>
</dbReference>
<keyword evidence="2" id="KW-1185">Reference proteome</keyword>
<proteinExistence type="predicted"/>
<dbReference type="Gramene" id="rna-AYBTSS11_LOCUS31587">
    <property type="protein sequence ID" value="CAJ1979372.1"/>
    <property type="gene ID" value="gene-AYBTSS11_LOCUS31587"/>
</dbReference>
<dbReference type="Proteomes" id="UP001189624">
    <property type="component" value="Chromosome 11"/>
</dbReference>
<protein>
    <submittedName>
        <fullName evidence="1">Uncharacterized protein</fullName>
    </submittedName>
</protein>
<gene>
    <name evidence="1" type="ORF">AYBTSS11_LOCUS31587</name>
</gene>
<organism evidence="1 2">
    <name type="scientific">Sphenostylis stenocarpa</name>
    <dbReference type="NCBI Taxonomy" id="92480"/>
    <lineage>
        <taxon>Eukaryota</taxon>
        <taxon>Viridiplantae</taxon>
        <taxon>Streptophyta</taxon>
        <taxon>Embryophyta</taxon>
        <taxon>Tracheophyta</taxon>
        <taxon>Spermatophyta</taxon>
        <taxon>Magnoliopsida</taxon>
        <taxon>eudicotyledons</taxon>
        <taxon>Gunneridae</taxon>
        <taxon>Pentapetalae</taxon>
        <taxon>rosids</taxon>
        <taxon>fabids</taxon>
        <taxon>Fabales</taxon>
        <taxon>Fabaceae</taxon>
        <taxon>Papilionoideae</taxon>
        <taxon>50 kb inversion clade</taxon>
        <taxon>NPAAA clade</taxon>
        <taxon>indigoferoid/millettioid clade</taxon>
        <taxon>Phaseoleae</taxon>
        <taxon>Sphenostylis</taxon>
    </lineage>
</organism>
<evidence type="ECO:0000313" key="2">
    <source>
        <dbReference type="Proteomes" id="UP001189624"/>
    </source>
</evidence>
<dbReference type="AlphaFoldDB" id="A0AA86W672"/>
<evidence type="ECO:0000313" key="1">
    <source>
        <dbReference type="EMBL" id="CAJ1979372.1"/>
    </source>
</evidence>
<reference evidence="1" key="1">
    <citation type="submission" date="2023-10" db="EMBL/GenBank/DDBJ databases">
        <authorList>
            <person name="Domelevo Entfellner J.-B."/>
        </authorList>
    </citation>
    <scope>NUCLEOTIDE SEQUENCE</scope>
</reference>